<evidence type="ECO:0000256" key="1">
    <source>
        <dbReference type="ARBA" id="ARBA00023002"/>
    </source>
</evidence>
<organism evidence="2 3">
    <name type="scientific">Periconia digitata</name>
    <dbReference type="NCBI Taxonomy" id="1303443"/>
    <lineage>
        <taxon>Eukaryota</taxon>
        <taxon>Fungi</taxon>
        <taxon>Dikarya</taxon>
        <taxon>Ascomycota</taxon>
        <taxon>Pezizomycotina</taxon>
        <taxon>Dothideomycetes</taxon>
        <taxon>Pleosporomycetidae</taxon>
        <taxon>Pleosporales</taxon>
        <taxon>Massarineae</taxon>
        <taxon>Periconiaceae</taxon>
        <taxon>Periconia</taxon>
    </lineage>
</organism>
<dbReference type="EMBL" id="CAOQHR010000008">
    <property type="protein sequence ID" value="CAI6338804.1"/>
    <property type="molecule type" value="Genomic_DNA"/>
</dbReference>
<proteinExistence type="predicted"/>
<evidence type="ECO:0000313" key="3">
    <source>
        <dbReference type="Proteomes" id="UP001152607"/>
    </source>
</evidence>
<dbReference type="PRINTS" id="PR00081">
    <property type="entry name" value="GDHRDH"/>
</dbReference>
<dbReference type="Gene3D" id="3.40.50.720">
    <property type="entry name" value="NAD(P)-binding Rossmann-like Domain"/>
    <property type="match status" value="1"/>
</dbReference>
<keyword evidence="3" id="KW-1185">Reference proteome</keyword>
<dbReference type="AlphaFoldDB" id="A0A9W4UP02"/>
<dbReference type="OrthoDB" id="542013at2759"/>
<sequence>MCLELCNSGCIRDLATTNHQAHRNAALIAIIFNSRTIMASLWPRRLRDKIWPEPLPPLGSFNGKTVLVTGATAGLGLAAAIHFVRFGAVVIITSRSKEQGQTAKNTIETLTGTIGQGKVHIMQLDMNTYRSCVDFVEELKKSKVCRAGLDVAVLNAGLINIDFQKSPQGWEQTIQINTLSTTLLGLLLLDWMTIGERSDALARHLVFVTSRDHLLPDISNWEGYSVDGGILEHFNNESHWPQGSLDPNYCESKLMVTYAIEKMCEKVAKADGGVPVIVNKVCPGLVYSDIGRSISKISWTMKLFVAFYLSTLGKSTDYGSRLYLSAARTLPHEHGKFLVSLYTDDEYEKLAEPNLKSETALRVRELVWGEILDELKAHVPSLREIRYL</sequence>
<dbReference type="PANTHER" id="PTHR43157:SF22">
    <property type="entry name" value="SHORT-CHAIN DEHYDROGENASE_REDUCTASE PHMF"/>
    <property type="match status" value="1"/>
</dbReference>
<dbReference type="PANTHER" id="PTHR43157">
    <property type="entry name" value="PHOSPHATIDYLINOSITOL-GLYCAN BIOSYNTHESIS CLASS F PROTEIN-RELATED"/>
    <property type="match status" value="1"/>
</dbReference>
<protein>
    <submittedName>
        <fullName evidence="2">Uncharacterized protein</fullName>
    </submittedName>
</protein>
<reference evidence="2" key="1">
    <citation type="submission" date="2023-01" db="EMBL/GenBank/DDBJ databases">
        <authorList>
            <person name="Van Ghelder C."/>
            <person name="Rancurel C."/>
        </authorList>
    </citation>
    <scope>NUCLEOTIDE SEQUENCE</scope>
    <source>
        <strain evidence="2">CNCM I-4278</strain>
    </source>
</reference>
<accession>A0A9W4UP02</accession>
<name>A0A9W4UP02_9PLEO</name>
<gene>
    <name evidence="2" type="ORF">PDIGIT_LOCUS11939</name>
</gene>
<dbReference type="Proteomes" id="UP001152607">
    <property type="component" value="Unassembled WGS sequence"/>
</dbReference>
<dbReference type="GO" id="GO:0016491">
    <property type="term" value="F:oxidoreductase activity"/>
    <property type="evidence" value="ECO:0007669"/>
    <property type="project" value="UniProtKB-KW"/>
</dbReference>
<dbReference type="InterPro" id="IPR036291">
    <property type="entry name" value="NAD(P)-bd_dom_sf"/>
</dbReference>
<dbReference type="SUPFAM" id="SSF51735">
    <property type="entry name" value="NAD(P)-binding Rossmann-fold domains"/>
    <property type="match status" value="1"/>
</dbReference>
<comment type="caution">
    <text evidence="2">The sequence shown here is derived from an EMBL/GenBank/DDBJ whole genome shotgun (WGS) entry which is preliminary data.</text>
</comment>
<dbReference type="Pfam" id="PF00106">
    <property type="entry name" value="adh_short"/>
    <property type="match status" value="1"/>
</dbReference>
<keyword evidence="1" id="KW-0560">Oxidoreductase</keyword>
<evidence type="ECO:0000313" key="2">
    <source>
        <dbReference type="EMBL" id="CAI6338804.1"/>
    </source>
</evidence>
<dbReference type="InterPro" id="IPR002347">
    <property type="entry name" value="SDR_fam"/>
</dbReference>